<feature type="region of interest" description="Disordered" evidence="1">
    <location>
        <begin position="92"/>
        <end position="114"/>
    </location>
</feature>
<feature type="compositionally biased region" description="Basic and acidic residues" evidence="1">
    <location>
        <begin position="101"/>
        <end position="112"/>
    </location>
</feature>
<sequence length="280" mass="31552">METLMRHLISQQNMFCVSSLGKDYVGRYESCKETHLPSVTNTHTDTNTHTLFFAQAAKALQQHTSVVYCDLPSLSRAHTPCGLLVRDPADIRDTRGRHRPSRDSKAWGEKKTPGANLSTRLPARVKGATRETYCELRACLQQHYWSTGCFQAKFRLTVLETDAGDAMFIKTKFFLKFAETYIVNVWLWSLTDVVDLAWISNPPHYNFRAPSSRHQRPSDGEEINERGSEQAMNQPECQAERKTGERGEGEIKQNHGGRVLNALACSEESAVGFSIAAAWN</sequence>
<evidence type="ECO:0000313" key="3">
    <source>
        <dbReference type="Proteomes" id="UP000735302"/>
    </source>
</evidence>
<proteinExistence type="predicted"/>
<evidence type="ECO:0000313" key="2">
    <source>
        <dbReference type="EMBL" id="GFN79801.1"/>
    </source>
</evidence>
<dbReference type="AlphaFoldDB" id="A0AAV3YAG0"/>
<reference evidence="2 3" key="1">
    <citation type="journal article" date="2021" name="Elife">
        <title>Chloroplast acquisition without the gene transfer in kleptoplastic sea slugs, Plakobranchus ocellatus.</title>
        <authorList>
            <person name="Maeda T."/>
            <person name="Takahashi S."/>
            <person name="Yoshida T."/>
            <person name="Shimamura S."/>
            <person name="Takaki Y."/>
            <person name="Nagai Y."/>
            <person name="Toyoda A."/>
            <person name="Suzuki Y."/>
            <person name="Arimoto A."/>
            <person name="Ishii H."/>
            <person name="Satoh N."/>
            <person name="Nishiyama T."/>
            <person name="Hasebe M."/>
            <person name="Maruyama T."/>
            <person name="Minagawa J."/>
            <person name="Obokata J."/>
            <person name="Shigenobu S."/>
        </authorList>
    </citation>
    <scope>NUCLEOTIDE SEQUENCE [LARGE SCALE GENOMIC DNA]</scope>
</reference>
<dbReference type="EMBL" id="BLXT01000744">
    <property type="protein sequence ID" value="GFN79801.1"/>
    <property type="molecule type" value="Genomic_DNA"/>
</dbReference>
<accession>A0AAV3YAG0</accession>
<comment type="caution">
    <text evidence="2">The sequence shown here is derived from an EMBL/GenBank/DDBJ whole genome shotgun (WGS) entry which is preliminary data.</text>
</comment>
<evidence type="ECO:0000256" key="1">
    <source>
        <dbReference type="SAM" id="MobiDB-lite"/>
    </source>
</evidence>
<feature type="compositionally biased region" description="Basic and acidic residues" evidence="1">
    <location>
        <begin position="216"/>
        <end position="228"/>
    </location>
</feature>
<feature type="region of interest" description="Disordered" evidence="1">
    <location>
        <begin position="209"/>
        <end position="252"/>
    </location>
</feature>
<name>A0AAV3YAG0_9GAST</name>
<dbReference type="Proteomes" id="UP000735302">
    <property type="component" value="Unassembled WGS sequence"/>
</dbReference>
<feature type="compositionally biased region" description="Basic and acidic residues" evidence="1">
    <location>
        <begin position="238"/>
        <end position="252"/>
    </location>
</feature>
<keyword evidence="3" id="KW-1185">Reference proteome</keyword>
<protein>
    <submittedName>
        <fullName evidence="2">Uncharacterized protein</fullName>
    </submittedName>
</protein>
<gene>
    <name evidence="2" type="ORF">PoB_000630700</name>
</gene>
<organism evidence="2 3">
    <name type="scientific">Plakobranchus ocellatus</name>
    <dbReference type="NCBI Taxonomy" id="259542"/>
    <lineage>
        <taxon>Eukaryota</taxon>
        <taxon>Metazoa</taxon>
        <taxon>Spiralia</taxon>
        <taxon>Lophotrochozoa</taxon>
        <taxon>Mollusca</taxon>
        <taxon>Gastropoda</taxon>
        <taxon>Heterobranchia</taxon>
        <taxon>Euthyneura</taxon>
        <taxon>Panpulmonata</taxon>
        <taxon>Sacoglossa</taxon>
        <taxon>Placobranchoidea</taxon>
        <taxon>Plakobranchidae</taxon>
        <taxon>Plakobranchus</taxon>
    </lineage>
</organism>